<evidence type="ECO:0000313" key="1">
    <source>
        <dbReference type="EMBL" id="RAR62185.1"/>
    </source>
</evidence>
<dbReference type="PANTHER" id="PTHR35602:SF3">
    <property type="entry name" value="ESTERASE YQIA"/>
    <property type="match status" value="1"/>
</dbReference>
<dbReference type="EMBL" id="QLSX01000004">
    <property type="protein sequence ID" value="RAR62185.1"/>
    <property type="molecule type" value="Genomic_DNA"/>
</dbReference>
<accession>A0A328XZN2</accession>
<proteinExistence type="predicted"/>
<name>A0A328XZN2_9GAMM</name>
<dbReference type="Pfam" id="PF05728">
    <property type="entry name" value="UPF0227"/>
    <property type="match status" value="1"/>
</dbReference>
<dbReference type="PANTHER" id="PTHR35602">
    <property type="entry name" value="ESTERASE YQIA-RELATED"/>
    <property type="match status" value="1"/>
</dbReference>
<dbReference type="Gene3D" id="3.40.50.1820">
    <property type="entry name" value="alpha/beta hydrolase"/>
    <property type="match status" value="1"/>
</dbReference>
<reference evidence="1 2" key="1">
    <citation type="submission" date="2018-06" db="EMBL/GenBank/DDBJ databases">
        <title>Comparative analysis of microorganisms from saline springs in Andes Mountain Range, Colombia.</title>
        <authorList>
            <person name="Rubin E."/>
        </authorList>
    </citation>
    <scope>NUCLEOTIDE SEQUENCE [LARGE SCALE GENOMIC DNA]</scope>
    <source>
        <strain evidence="1 2">USBA-857</strain>
    </source>
</reference>
<protein>
    <recommendedName>
        <fullName evidence="3">Esterase</fullName>
    </recommendedName>
</protein>
<dbReference type="Proteomes" id="UP000249700">
    <property type="component" value="Unassembled WGS sequence"/>
</dbReference>
<evidence type="ECO:0000313" key="2">
    <source>
        <dbReference type="Proteomes" id="UP000249700"/>
    </source>
</evidence>
<dbReference type="InterPro" id="IPR008886">
    <property type="entry name" value="UPF0227/Esterase_YqiA"/>
</dbReference>
<dbReference type="RefSeq" id="WP_112054660.1">
    <property type="nucleotide sequence ID" value="NZ_QLSX01000004.1"/>
</dbReference>
<comment type="caution">
    <text evidence="1">The sequence shown here is derived from an EMBL/GenBank/DDBJ whole genome shotgun (WGS) entry which is preliminary data.</text>
</comment>
<evidence type="ECO:0008006" key="3">
    <source>
        <dbReference type="Google" id="ProtNLM"/>
    </source>
</evidence>
<dbReference type="AlphaFoldDB" id="A0A328XZN2"/>
<dbReference type="InterPro" id="IPR029058">
    <property type="entry name" value="AB_hydrolase_fold"/>
</dbReference>
<dbReference type="SUPFAM" id="SSF53474">
    <property type="entry name" value="alpha/beta-Hydrolases"/>
    <property type="match status" value="1"/>
</dbReference>
<sequence length="216" mass="22856">MLSADIDRESTPASGVLYLHGFNSGVSSPKSQLMRAACSVVERAPLPCEAPQLSHRPNEALATAEAALEALGPRPLLVGSSMGGFLVSCLAERLGLPAVAINPAVRPARLMQSWIGEAFVNADTGERFVIDHRHHEALEALTPARLTPAHYLLLLGTADETLDCRDAFEAYAGCSTILHPGGDHGFSALADYLPAVLAHGGRRLAPGRVTTIFHHA</sequence>
<organism evidence="1 2">
    <name type="scientific">Onishia taeanensis</name>
    <dbReference type="NCBI Taxonomy" id="284577"/>
    <lineage>
        <taxon>Bacteria</taxon>
        <taxon>Pseudomonadati</taxon>
        <taxon>Pseudomonadota</taxon>
        <taxon>Gammaproteobacteria</taxon>
        <taxon>Oceanospirillales</taxon>
        <taxon>Halomonadaceae</taxon>
        <taxon>Onishia</taxon>
    </lineage>
</organism>
<gene>
    <name evidence="1" type="ORF">BCL93_104162</name>
</gene>
<dbReference type="OrthoDB" id="9814831at2"/>